<keyword evidence="3" id="KW-0677">Repeat</keyword>
<keyword evidence="5 8" id="KW-0862">Zinc</keyword>
<dbReference type="InterPro" id="IPR050331">
    <property type="entry name" value="Zinc_finger"/>
</dbReference>
<feature type="domain" description="C2H2-type" evidence="11">
    <location>
        <begin position="1391"/>
        <end position="1419"/>
    </location>
</feature>
<feature type="domain" description="C2H2-type" evidence="11">
    <location>
        <begin position="156"/>
        <end position="184"/>
    </location>
</feature>
<evidence type="ECO:0000256" key="10">
    <source>
        <dbReference type="SAM" id="MobiDB-lite"/>
    </source>
</evidence>
<dbReference type="GO" id="GO:0010468">
    <property type="term" value="P:regulation of gene expression"/>
    <property type="evidence" value="ECO:0007669"/>
    <property type="project" value="TreeGrafter"/>
</dbReference>
<feature type="compositionally biased region" description="Polar residues" evidence="10">
    <location>
        <begin position="682"/>
        <end position="695"/>
    </location>
</feature>
<dbReference type="GO" id="GO:0005634">
    <property type="term" value="C:nucleus"/>
    <property type="evidence" value="ECO:0007669"/>
    <property type="project" value="UniProtKB-SubCell"/>
</dbReference>
<feature type="binding site" evidence="8">
    <location>
        <position position="70"/>
    </location>
    <ligand>
        <name>Zn(2+)</name>
        <dbReference type="ChEBI" id="CHEBI:29105"/>
    </ligand>
</feature>
<dbReference type="OrthoDB" id="6365676at2759"/>
<dbReference type="VEuPathDB" id="VectorBase:MDOMA2_016466"/>
<keyword evidence="2 8" id="KW-0479">Metal-binding</keyword>
<evidence type="ECO:0000256" key="5">
    <source>
        <dbReference type="ARBA" id="ARBA00022833"/>
    </source>
</evidence>
<evidence type="ECO:0000256" key="7">
    <source>
        <dbReference type="PROSITE-ProRule" id="PRU00042"/>
    </source>
</evidence>
<feature type="binding site" evidence="8">
    <location>
        <position position="18"/>
    </location>
    <ligand>
        <name>Zn(2+)</name>
        <dbReference type="ChEBI" id="CHEBI:29105"/>
    </ligand>
</feature>
<dbReference type="PROSITE" id="PS00028">
    <property type="entry name" value="ZINC_FINGER_C2H2_1"/>
    <property type="match status" value="10"/>
</dbReference>
<dbReference type="Pfam" id="PF00096">
    <property type="entry name" value="zf-C2H2"/>
    <property type="match status" value="2"/>
</dbReference>
<feature type="region of interest" description="Disordered" evidence="10">
    <location>
        <begin position="182"/>
        <end position="215"/>
    </location>
</feature>
<dbReference type="PROSITE" id="PS51915">
    <property type="entry name" value="ZAD"/>
    <property type="match status" value="1"/>
</dbReference>
<dbReference type="VEuPathDB" id="VectorBase:MDOA007894"/>
<keyword evidence="6" id="KW-0539">Nucleus</keyword>
<evidence type="ECO:0000256" key="3">
    <source>
        <dbReference type="ARBA" id="ARBA00022737"/>
    </source>
</evidence>
<feature type="region of interest" description="Disordered" evidence="10">
    <location>
        <begin position="672"/>
        <end position="695"/>
    </location>
</feature>
<evidence type="ECO:0000259" key="12">
    <source>
        <dbReference type="PROSITE" id="PS51915"/>
    </source>
</evidence>
<dbReference type="Pfam" id="PF07776">
    <property type="entry name" value="zf-AD"/>
    <property type="match status" value="1"/>
</dbReference>
<dbReference type="GO" id="GO:0008270">
    <property type="term" value="F:zinc ion binding"/>
    <property type="evidence" value="ECO:0007669"/>
    <property type="project" value="UniProtKB-UniRule"/>
</dbReference>
<evidence type="ECO:0000256" key="4">
    <source>
        <dbReference type="ARBA" id="ARBA00022771"/>
    </source>
</evidence>
<evidence type="ECO:0000313" key="13">
    <source>
        <dbReference type="EnsemblMetazoa" id="MDOA007894-PB"/>
    </source>
</evidence>
<feature type="compositionally biased region" description="Polar residues" evidence="10">
    <location>
        <begin position="576"/>
        <end position="592"/>
    </location>
</feature>
<proteinExistence type="predicted"/>
<feature type="binding site" evidence="8">
    <location>
        <position position="73"/>
    </location>
    <ligand>
        <name>Zn(2+)</name>
        <dbReference type="ChEBI" id="CHEBI:29105"/>
    </ligand>
</feature>
<feature type="coiled-coil region" evidence="9">
    <location>
        <begin position="84"/>
        <end position="121"/>
    </location>
</feature>
<sequence length="1503" mass="170001">MDDKKSIQDCKDYYSSVCRTCLQANGEMQNLSAPMNGGADRSTYLDCLNYCMPSYSGVTEETDALPLCICKDCASALQVAYWFMKNATKAQEVLKIRINEIKEKQKQLEREEAAQAKASEEVKKPKRYRCKICNTKLETKRSLKDHVKLHLDIIAYNCQLCGFEHHQRNHLIQHYQFTHGVEPTPEQLKPKTKITPPIKSSNSTSTRQTVNGSGQRQQFLQQPLSNSGEVYVDNHQPVATAQNSHEIIYTSAPQNQNIVYATAINTQTTTAPLEGNAATTTIFAQTNGEAFTFNSGFEGNLNMQNDTNVGNEFIVMADGSVENVMGKGVVIEYINAGDGTTLSLDNGLVLENILQVPNDGSTSNIIVSQDNGNTNNLALTQSDANATSMIISNNDMVQMDVDDIIVEDPENTPEQTQDVPISPIDEDMIPATFIEQPKRNICKICAKEFDTQDELKTHMLTHNEIPHFFCDHCSFYTFFKIDLNQHYKSKHNIQPTNKQLQPKNKPTTRCADAEMDPQTKNAIVEKIERFARSPKLVYSCDICFYECDLKYEIKRHYLAKHCMNVQDIQQRPTRTGITNNTLIQPVSNKTMRSSPTTSTASSLSGGSPQKTSSVNISNNINNTMNTTTAEEDPMLPDYLNGLNCRKCNEVFFYRNKLYEHYKLHSAQEEAEKQLQKKETKTPSTVKQVQEQTTGNSLDLQPTETLLPMQQHNITTEPQIQLQYQEPNQTPQTHQIQVLQQLPQQEEVVITTTPLDNSLTTSFNNVVDPMTLVLTPNTTLSNAVAPLTPSSSSTYTLPSDAIPQIVEMEQTIETDMDFDFNGDALFEDFDDVENSSDDNDMRNLALTSDDDFDDVLKEQSESQTETATSYCAQCQKSFLSQYQFENHMFLHRGLAPYRCEMCTNLYNTKRALIRHYRAVHKRIPTRDMIQAKGDKVYVSDNSSMENLSIEQSSVTTFMCAKCTYESTDFPSVQLHLNTNHSIHDDSYILKKLPYECPRCIRSYSTKAKLLRHLERNHSTTPINNPQIQINSTETVTTTTTTTTAPVLNNNNVDAPLPVMTNNNNNNNENASSGKVYEEVNIINPNPNNHNNSTINNNNNNNNNNGLIRDMPSIVNNDSKTWISSRPTFLLLILVDQSRDIVNCIIFPKKCCHILFNKINKKGLTDECNKESQLFSIDPAAQCDNGTKNNNGLPFEDCVVTPSTSTSFVMICPDLQDDLTIGTVPTTDTTVDATKDMIFNATDMLTENTELTTNPTLETEISTNTDTPTMNTDTRTINADTPASSEIPTGVANDKILYKCTACHENCTTIEAVRVHSRKVTCRDFIKSQNKDQTSGLYKCEVCDIKYPTLYLLRHHLKKHMARTFRCSSCPKSYLSKLELDIHQRTHTDERPHQCDKCPNSFRYAHHLKRHKDIIHFGKRYMCPEANCNRQFTTMDQLKVHKWSHCGIVPNKCKYCGQLFKKRLFLRNHCSKIHNKALTDDEEFNGNSMACKSPQEDILQPINWD</sequence>
<feature type="domain" description="C2H2-type" evidence="11">
    <location>
        <begin position="896"/>
        <end position="919"/>
    </location>
</feature>
<comment type="subcellular location">
    <subcellularLocation>
        <location evidence="1">Nucleus</location>
    </subcellularLocation>
</comment>
<dbReference type="SUPFAM" id="SSF57716">
    <property type="entry name" value="Glucocorticoid receptor-like (DNA-binding domain)"/>
    <property type="match status" value="1"/>
</dbReference>
<keyword evidence="4 7" id="KW-0863">Zinc-finger</keyword>
<feature type="domain" description="C2H2-type" evidence="11">
    <location>
        <begin position="868"/>
        <end position="895"/>
    </location>
</feature>
<feature type="domain" description="C2H2-type" evidence="11">
    <location>
        <begin position="128"/>
        <end position="150"/>
    </location>
</feature>
<evidence type="ECO:0000256" key="1">
    <source>
        <dbReference type="ARBA" id="ARBA00004123"/>
    </source>
</evidence>
<gene>
    <name evidence="13" type="primary">101894807</name>
</gene>
<dbReference type="eggNOG" id="KOG1721">
    <property type="taxonomic scope" value="Eukaryota"/>
</dbReference>
<dbReference type="SMART" id="SM00868">
    <property type="entry name" value="zf-AD"/>
    <property type="match status" value="1"/>
</dbReference>
<organism evidence="13">
    <name type="scientific">Musca domestica</name>
    <name type="common">House fly</name>
    <dbReference type="NCBI Taxonomy" id="7370"/>
    <lineage>
        <taxon>Eukaryota</taxon>
        <taxon>Metazoa</taxon>
        <taxon>Ecdysozoa</taxon>
        <taxon>Arthropoda</taxon>
        <taxon>Hexapoda</taxon>
        <taxon>Insecta</taxon>
        <taxon>Pterygota</taxon>
        <taxon>Neoptera</taxon>
        <taxon>Endopterygota</taxon>
        <taxon>Diptera</taxon>
        <taxon>Brachycera</taxon>
        <taxon>Muscomorpha</taxon>
        <taxon>Muscoidea</taxon>
        <taxon>Muscidae</taxon>
        <taxon>Musca</taxon>
    </lineage>
</organism>
<feature type="domain" description="C2H2-type" evidence="11">
    <location>
        <begin position="1363"/>
        <end position="1390"/>
    </location>
</feature>
<feature type="binding site" evidence="8">
    <location>
        <position position="21"/>
    </location>
    <ligand>
        <name>Zn(2+)</name>
        <dbReference type="ChEBI" id="CHEBI:29105"/>
    </ligand>
</feature>
<feature type="domain" description="C2H2-type" evidence="11">
    <location>
        <begin position="1449"/>
        <end position="1477"/>
    </location>
</feature>
<feature type="domain" description="ZAD" evidence="12">
    <location>
        <begin position="16"/>
        <end position="97"/>
    </location>
</feature>
<evidence type="ECO:0000256" key="2">
    <source>
        <dbReference type="ARBA" id="ARBA00022723"/>
    </source>
</evidence>
<feature type="compositionally biased region" description="Polar residues" evidence="10">
    <location>
        <begin position="200"/>
        <end position="215"/>
    </location>
</feature>
<reference evidence="13" key="1">
    <citation type="submission" date="2020-05" db="UniProtKB">
        <authorList>
            <consortium name="EnsemblMetazoa"/>
        </authorList>
    </citation>
    <scope>IDENTIFICATION</scope>
    <source>
        <strain evidence="13">Aabys</strain>
    </source>
</reference>
<accession>A0A1I8MS37</accession>
<dbReference type="PANTHER" id="PTHR16515">
    <property type="entry name" value="PR DOMAIN ZINC FINGER PROTEIN"/>
    <property type="match status" value="1"/>
</dbReference>
<protein>
    <recommendedName>
        <fullName evidence="14">Zinc finger, C2H2 type</fullName>
    </recommendedName>
</protein>
<evidence type="ECO:0008006" key="14">
    <source>
        <dbReference type="Google" id="ProtNLM"/>
    </source>
</evidence>
<feature type="domain" description="C2H2-type" evidence="11">
    <location>
        <begin position="1419"/>
        <end position="1448"/>
    </location>
</feature>
<dbReference type="InterPro" id="IPR013087">
    <property type="entry name" value="Znf_C2H2_type"/>
</dbReference>
<feature type="compositionally biased region" description="Low complexity" evidence="10">
    <location>
        <begin position="593"/>
        <end position="618"/>
    </location>
</feature>
<feature type="domain" description="C2H2-type" evidence="11">
    <location>
        <begin position="993"/>
        <end position="1017"/>
    </location>
</feature>
<dbReference type="InterPro" id="IPR036236">
    <property type="entry name" value="Znf_C2H2_sf"/>
</dbReference>
<feature type="compositionally biased region" description="Low complexity" evidence="10">
    <location>
        <begin position="1257"/>
        <end position="1274"/>
    </location>
</feature>
<feature type="region of interest" description="Disordered" evidence="10">
    <location>
        <begin position="1257"/>
        <end position="1283"/>
    </location>
</feature>
<keyword evidence="9" id="KW-0175">Coiled coil</keyword>
<evidence type="ECO:0000256" key="9">
    <source>
        <dbReference type="SAM" id="Coils"/>
    </source>
</evidence>
<dbReference type="EnsemblMetazoa" id="MDOA007894-RB">
    <property type="protein sequence ID" value="MDOA007894-PB"/>
    <property type="gene ID" value="MDOA007894"/>
</dbReference>
<evidence type="ECO:0000256" key="6">
    <source>
        <dbReference type="ARBA" id="ARBA00023242"/>
    </source>
</evidence>
<feature type="domain" description="C2H2-type" evidence="11">
    <location>
        <begin position="440"/>
        <end position="462"/>
    </location>
</feature>
<dbReference type="SMART" id="SM00355">
    <property type="entry name" value="ZnF_C2H2"/>
    <property type="match status" value="16"/>
</dbReference>
<dbReference type="SUPFAM" id="SSF57667">
    <property type="entry name" value="beta-beta-alpha zinc fingers"/>
    <property type="match status" value="6"/>
</dbReference>
<evidence type="ECO:0000256" key="8">
    <source>
        <dbReference type="PROSITE-ProRule" id="PRU01263"/>
    </source>
</evidence>
<feature type="region of interest" description="Disordered" evidence="10">
    <location>
        <begin position="576"/>
        <end position="618"/>
    </location>
</feature>
<name>A0A1I8MS37_MUSDO</name>
<dbReference type="Gene3D" id="3.30.160.60">
    <property type="entry name" value="Classic Zinc Finger"/>
    <property type="match status" value="7"/>
</dbReference>
<evidence type="ECO:0000259" key="11">
    <source>
        <dbReference type="PROSITE" id="PS50157"/>
    </source>
</evidence>
<dbReference type="PANTHER" id="PTHR16515:SF66">
    <property type="entry name" value="C2H2-TYPE DOMAIN-CONTAINING PROTEIN"/>
    <property type="match status" value="1"/>
</dbReference>
<feature type="domain" description="C2H2-type" evidence="11">
    <location>
        <begin position="642"/>
        <end position="669"/>
    </location>
</feature>
<dbReference type="InterPro" id="IPR012934">
    <property type="entry name" value="Znf_AD"/>
</dbReference>
<dbReference type="PROSITE" id="PS50157">
    <property type="entry name" value="ZINC_FINGER_C2H2_2"/>
    <property type="match status" value="11"/>
</dbReference>